<keyword evidence="6 9" id="KW-0012">Acyltransferase</keyword>
<protein>
    <submittedName>
        <fullName evidence="12">3-ketoacyl-CoA ketothiolase (Kat1), putative</fullName>
    </submittedName>
</protein>
<evidence type="ECO:0000256" key="7">
    <source>
        <dbReference type="ARBA" id="ARBA00047605"/>
    </source>
</evidence>
<dbReference type="InterPro" id="IPR016039">
    <property type="entry name" value="Thiolase-like"/>
</dbReference>
<evidence type="ECO:0000256" key="6">
    <source>
        <dbReference type="ARBA" id="ARBA00023315"/>
    </source>
</evidence>
<reference evidence="13" key="1">
    <citation type="journal article" date="2008" name="PLoS Genet.">
        <title>Genomic islands in the pathogenic filamentous fungus Aspergillus fumigatus.</title>
        <authorList>
            <person name="Fedorova N.D."/>
            <person name="Khaldi N."/>
            <person name="Joardar V.S."/>
            <person name="Maiti R."/>
            <person name="Amedeo P."/>
            <person name="Anderson M.J."/>
            <person name="Crabtree J."/>
            <person name="Silva J.C."/>
            <person name="Badger J.H."/>
            <person name="Albarraq A."/>
            <person name="Angiuoli S."/>
            <person name="Bussey H."/>
            <person name="Bowyer P."/>
            <person name="Cotty P.J."/>
            <person name="Dyer P.S."/>
            <person name="Egan A."/>
            <person name="Galens K."/>
            <person name="Fraser-Liggett C.M."/>
            <person name="Haas B.J."/>
            <person name="Inman J.M."/>
            <person name="Kent R."/>
            <person name="Lemieux S."/>
            <person name="Malavazi I."/>
            <person name="Orvis J."/>
            <person name="Roemer T."/>
            <person name="Ronning C.M."/>
            <person name="Sundaram J.P."/>
            <person name="Sutton G."/>
            <person name="Turner G."/>
            <person name="Venter J.C."/>
            <person name="White O.R."/>
            <person name="Whitty B.R."/>
            <person name="Youngman P."/>
            <person name="Wolfe K.H."/>
            <person name="Goldman G.H."/>
            <person name="Wortman J.R."/>
            <person name="Jiang B."/>
            <person name="Denning D.W."/>
            <person name="Nierman W.C."/>
        </authorList>
    </citation>
    <scope>NUCLEOTIDE SEQUENCE [LARGE SCALE GENOMIC DNA]</scope>
    <source>
        <strain evidence="13">ATCC 1020 / DSM 3700 / CBS 544.65 / FGSC A1164 / JCM 1740 / NRRL 181 / WB 181</strain>
    </source>
</reference>
<comment type="cofactor">
    <cofactor evidence="1">
        <name>K(+)</name>
        <dbReference type="ChEBI" id="CHEBI:29103"/>
    </cofactor>
</comment>
<dbReference type="Proteomes" id="UP000006702">
    <property type="component" value="Unassembled WGS sequence"/>
</dbReference>
<dbReference type="EMBL" id="DS027688">
    <property type="protein sequence ID" value="EAW22601.1"/>
    <property type="molecule type" value="Genomic_DNA"/>
</dbReference>
<evidence type="ECO:0000259" key="10">
    <source>
        <dbReference type="Pfam" id="PF00108"/>
    </source>
</evidence>
<evidence type="ECO:0000256" key="4">
    <source>
        <dbReference type="ARBA" id="ARBA00022679"/>
    </source>
</evidence>
<dbReference type="CDD" id="cd00751">
    <property type="entry name" value="thiolase"/>
    <property type="match status" value="1"/>
</dbReference>
<dbReference type="InterPro" id="IPR020617">
    <property type="entry name" value="Thiolase_C"/>
</dbReference>
<feature type="active site" description="Proton acceptor" evidence="8">
    <location>
        <position position="419"/>
    </location>
</feature>
<evidence type="ECO:0000256" key="3">
    <source>
        <dbReference type="ARBA" id="ARBA00010982"/>
    </source>
</evidence>
<evidence type="ECO:0000256" key="2">
    <source>
        <dbReference type="ARBA" id="ARBA00004872"/>
    </source>
</evidence>
<dbReference type="KEGG" id="nfi:NFIA_012900"/>
<dbReference type="SUPFAM" id="SSF53901">
    <property type="entry name" value="Thiolase-like"/>
    <property type="match status" value="2"/>
</dbReference>
<dbReference type="GeneID" id="4591689"/>
<comment type="catalytic activity">
    <reaction evidence="7">
        <text>an acyl-CoA + acetyl-CoA = a 3-oxoacyl-CoA + CoA</text>
        <dbReference type="Rhea" id="RHEA:21564"/>
        <dbReference type="ChEBI" id="CHEBI:57287"/>
        <dbReference type="ChEBI" id="CHEBI:57288"/>
        <dbReference type="ChEBI" id="CHEBI:58342"/>
        <dbReference type="ChEBI" id="CHEBI:90726"/>
        <dbReference type="EC" id="2.3.1.16"/>
    </reaction>
</comment>
<dbReference type="PROSITE" id="PS00737">
    <property type="entry name" value="THIOLASE_2"/>
    <property type="match status" value="1"/>
</dbReference>
<evidence type="ECO:0000259" key="11">
    <source>
        <dbReference type="Pfam" id="PF02803"/>
    </source>
</evidence>
<evidence type="ECO:0000256" key="1">
    <source>
        <dbReference type="ARBA" id="ARBA00001958"/>
    </source>
</evidence>
<accession>A1D2F8</accession>
<feature type="domain" description="Thiolase C-terminal" evidence="11">
    <location>
        <begin position="312"/>
        <end position="430"/>
    </location>
</feature>
<proteinExistence type="inferred from homology"/>
<keyword evidence="13" id="KW-1185">Reference proteome</keyword>
<dbReference type="PIRSF" id="PIRSF000429">
    <property type="entry name" value="Ac-CoA_Ac_transf"/>
    <property type="match status" value="1"/>
</dbReference>
<feature type="active site" description="Acyl-thioester intermediate" evidence="8">
    <location>
        <position position="133"/>
    </location>
</feature>
<dbReference type="InterPro" id="IPR002155">
    <property type="entry name" value="Thiolase"/>
</dbReference>
<dbReference type="eggNOG" id="KOG1389">
    <property type="taxonomic scope" value="Eukaryota"/>
</dbReference>
<dbReference type="InterPro" id="IPR050215">
    <property type="entry name" value="Thiolase-like_sf_Thiolase"/>
</dbReference>
<organism evidence="12 13">
    <name type="scientific">Neosartorya fischeri (strain ATCC 1020 / DSM 3700 / CBS 544.65 / FGSC A1164 / JCM 1740 / NRRL 181 / WB 181)</name>
    <name type="common">Aspergillus fischerianus</name>
    <dbReference type="NCBI Taxonomy" id="331117"/>
    <lineage>
        <taxon>Eukaryota</taxon>
        <taxon>Fungi</taxon>
        <taxon>Dikarya</taxon>
        <taxon>Ascomycota</taxon>
        <taxon>Pezizomycotina</taxon>
        <taxon>Eurotiomycetes</taxon>
        <taxon>Eurotiomycetidae</taxon>
        <taxon>Eurotiales</taxon>
        <taxon>Aspergillaceae</taxon>
        <taxon>Aspergillus</taxon>
        <taxon>Aspergillus subgen. Fumigati</taxon>
    </lineage>
</organism>
<feature type="active site" description="Proton acceptor" evidence="8">
    <location>
        <position position="389"/>
    </location>
</feature>
<dbReference type="GO" id="GO:0005777">
    <property type="term" value="C:peroxisome"/>
    <property type="evidence" value="ECO:0007669"/>
    <property type="project" value="TreeGrafter"/>
</dbReference>
<evidence type="ECO:0000256" key="8">
    <source>
        <dbReference type="PIRSR" id="PIRSR000429-1"/>
    </source>
</evidence>
<dbReference type="InterPro" id="IPR020615">
    <property type="entry name" value="Thiolase_acyl_enz_int_AS"/>
</dbReference>
<dbReference type="OrthoDB" id="5404651at2759"/>
<dbReference type="VEuPathDB" id="FungiDB:NFIA_012900"/>
<dbReference type="GO" id="GO:0010124">
    <property type="term" value="P:phenylacetate catabolic process"/>
    <property type="evidence" value="ECO:0007669"/>
    <property type="project" value="TreeGrafter"/>
</dbReference>
<evidence type="ECO:0000313" key="12">
    <source>
        <dbReference type="EMBL" id="EAW22601.1"/>
    </source>
</evidence>
<dbReference type="PROSITE" id="PS00098">
    <property type="entry name" value="THIOLASE_1"/>
    <property type="match status" value="1"/>
</dbReference>
<dbReference type="GO" id="GO:0006635">
    <property type="term" value="P:fatty acid beta-oxidation"/>
    <property type="evidence" value="ECO:0007669"/>
    <property type="project" value="TreeGrafter"/>
</dbReference>
<comment type="pathway">
    <text evidence="2">Lipid metabolism; fatty acid metabolism.</text>
</comment>
<evidence type="ECO:0000313" key="13">
    <source>
        <dbReference type="Proteomes" id="UP000006702"/>
    </source>
</evidence>
<comment type="similarity">
    <text evidence="3 9">Belongs to the thiolase-like superfamily. Thiolase family.</text>
</comment>
<sequence>MAADRLSSLLNHLRPSGGSGVSAMYASSLAQPRFIILTNASTQKNPDDVVITLALRTPLTKAAKGGFKDTELDYMIYALLKEVVQKSKLDPALIEDVCLGNVNDGKAAYLVRAAALAAGIPHTAGASSVNRFCSSGLKAVQDIANQIQLGAIDVGVAVGAELMSAGGDRLPRPFNEEVLKNQEAADCMQPMGQTSENVGADFNITREMQDTYAAESFRRAEAAQKAGWFDDEIVPITTKVKDPKTGEVKTVTLTRDEGIRYGTTVEALNKIRPAFPQFGNRTTGGNASQVTDGAAAILLMRRSKAIELNQPILAKFCGATVAGVPPRVMGIGPTAAIPKLLSKFNLSKDDIDIYEINEAFASMAVYCLKNLGLNHAKVNPRGGAIALGHPLGATGARQICTILSEARRTKSKILVTSMCIGTGQGMAGLFVNEQI</sequence>
<evidence type="ECO:0000256" key="9">
    <source>
        <dbReference type="RuleBase" id="RU003557"/>
    </source>
</evidence>
<dbReference type="Gene3D" id="3.40.47.10">
    <property type="match status" value="2"/>
</dbReference>
<dbReference type="InterPro" id="IPR020613">
    <property type="entry name" value="Thiolase_CS"/>
</dbReference>
<dbReference type="Pfam" id="PF02803">
    <property type="entry name" value="Thiolase_C"/>
    <property type="match status" value="1"/>
</dbReference>
<dbReference type="RefSeq" id="XP_001264498.1">
    <property type="nucleotide sequence ID" value="XM_001264497.1"/>
</dbReference>
<dbReference type="GO" id="GO:0003988">
    <property type="term" value="F:acetyl-CoA C-acyltransferase activity"/>
    <property type="evidence" value="ECO:0007669"/>
    <property type="project" value="UniProtKB-EC"/>
</dbReference>
<dbReference type="PANTHER" id="PTHR43853:SF10">
    <property type="entry name" value="ACETYL-COA C-ACETYLTRANSFERASE"/>
    <property type="match status" value="1"/>
</dbReference>
<dbReference type="InterPro" id="IPR020616">
    <property type="entry name" value="Thiolase_N"/>
</dbReference>
<dbReference type="NCBIfam" id="TIGR01930">
    <property type="entry name" value="AcCoA-C-Actrans"/>
    <property type="match status" value="1"/>
</dbReference>
<gene>
    <name evidence="12" type="ORF">NFIA_012900</name>
</gene>
<evidence type="ECO:0000256" key="5">
    <source>
        <dbReference type="ARBA" id="ARBA00022958"/>
    </source>
</evidence>
<name>A1D2F8_NEOFI</name>
<dbReference type="PANTHER" id="PTHR43853">
    <property type="entry name" value="3-KETOACYL-COA THIOLASE, PEROXISOMAL"/>
    <property type="match status" value="1"/>
</dbReference>
<keyword evidence="4 9" id="KW-0808">Transferase</keyword>
<keyword evidence="5" id="KW-0630">Potassium</keyword>
<dbReference type="Pfam" id="PF00108">
    <property type="entry name" value="Thiolase_N"/>
    <property type="match status" value="1"/>
</dbReference>
<dbReference type="STRING" id="331117.A1D2F8"/>
<dbReference type="HOGENOM" id="CLU_031026_1_1_1"/>
<dbReference type="AlphaFoldDB" id="A1D2F8"/>
<feature type="domain" description="Thiolase N-terminal" evidence="10">
    <location>
        <begin position="49"/>
        <end position="303"/>
    </location>
</feature>
<dbReference type="OMA" id="RWCASSM"/>